<accession>A0A9X3D253</accession>
<feature type="non-terminal residue" evidence="1">
    <location>
        <position position="128"/>
    </location>
</feature>
<dbReference type="EMBL" id="JAPJDA010000086">
    <property type="protein sequence ID" value="MCX2839964.1"/>
    <property type="molecule type" value="Genomic_DNA"/>
</dbReference>
<comment type="caution">
    <text evidence="1">The sequence shown here is derived from an EMBL/GenBank/DDBJ whole genome shotgun (WGS) entry which is preliminary data.</text>
</comment>
<reference evidence="1" key="1">
    <citation type="submission" date="2022-11" db="EMBL/GenBank/DDBJ databases">
        <title>Salinimicrobium profundisediminis sp. nov., isolated from deep-sea sediment of the Mariana Trench.</title>
        <authorList>
            <person name="Fu H."/>
        </authorList>
    </citation>
    <scope>NUCLEOTIDE SEQUENCE</scope>
    <source>
        <strain evidence="1">MT39</strain>
    </source>
</reference>
<sequence>MLIQHKLFESRSTLYNLKPIGINTDEIESLTSYVTRLSTAHNVTLGVLFNELIYPILRKESRPRDGVTVKRSAAYNNFHQSAIELTTALHNLTHIKNLELLTTIGFNNFFSSNEIRGQKFWCPICYEE</sequence>
<organism evidence="1 2">
    <name type="scientific">Salinimicrobium profundisediminis</name>
    <dbReference type="NCBI Taxonomy" id="2994553"/>
    <lineage>
        <taxon>Bacteria</taxon>
        <taxon>Pseudomonadati</taxon>
        <taxon>Bacteroidota</taxon>
        <taxon>Flavobacteriia</taxon>
        <taxon>Flavobacteriales</taxon>
        <taxon>Flavobacteriaceae</taxon>
        <taxon>Salinimicrobium</taxon>
    </lineage>
</organism>
<proteinExistence type="predicted"/>
<gene>
    <name evidence="1" type="ORF">OQ279_17705</name>
</gene>
<protein>
    <submittedName>
        <fullName evidence="1">TniQ family protein</fullName>
    </submittedName>
</protein>
<dbReference type="Proteomes" id="UP001148482">
    <property type="component" value="Unassembled WGS sequence"/>
</dbReference>
<keyword evidence="2" id="KW-1185">Reference proteome</keyword>
<name>A0A9X3D253_9FLAO</name>
<dbReference type="AlphaFoldDB" id="A0A9X3D253"/>
<evidence type="ECO:0000313" key="1">
    <source>
        <dbReference type="EMBL" id="MCX2839964.1"/>
    </source>
</evidence>
<evidence type="ECO:0000313" key="2">
    <source>
        <dbReference type="Proteomes" id="UP001148482"/>
    </source>
</evidence>